<evidence type="ECO:0000313" key="2">
    <source>
        <dbReference type="EMBL" id="SMC35692.1"/>
    </source>
</evidence>
<dbReference type="AlphaFoldDB" id="A0A1W1YHU2"/>
<sequence>MTATSRLHIAEQFLTSREVANQTLPDAPWQKELTPPREYVSDILIQGNYRTDAFSFKLNQFQKPEQGFLCAVISFTDNKTLETHFQDHPRYTEKISGIITDRGGIMSWLTPNVLSMAIPRPCPPAPMAHLASSIKKQMEKSLGVIISMGASIFPWMDFSAQETFHHGVRALDHAGFHKPGALIFPNPVTFNISGDRRYRLGHIDDALAEYRLGLLLAPTNFNLLNSLGVCNSVLNQFDRALDQFEKALEIMPKDVMALYNAGLVCNLMNHLDKGAEYLTRASKLNNTIFEIELTAGILFTKANRFSRALDHLERAGKISPGTALPHGLMGDIHLKQGDCSRAVKSYTRAIKCNARDTWSMSGLARIYEIQNINMDIAMALARQSVMLDPGISLFRHRLGKIYLKKGWYEKAAIEFNPKKKPFNLDKGVA</sequence>
<evidence type="ECO:0000313" key="3">
    <source>
        <dbReference type="Proteomes" id="UP000192418"/>
    </source>
</evidence>
<dbReference type="InterPro" id="IPR011990">
    <property type="entry name" value="TPR-like_helical_dom_sf"/>
</dbReference>
<keyword evidence="1" id="KW-0802">TPR repeat</keyword>
<dbReference type="SUPFAM" id="SSF48452">
    <property type="entry name" value="TPR-like"/>
    <property type="match status" value="1"/>
</dbReference>
<dbReference type="STRING" id="1121400.SAMN02746065_10133"/>
<evidence type="ECO:0000256" key="1">
    <source>
        <dbReference type="PROSITE-ProRule" id="PRU00339"/>
    </source>
</evidence>
<dbReference type="PANTHER" id="PTHR12558">
    <property type="entry name" value="CELL DIVISION CYCLE 16,23,27"/>
    <property type="match status" value="1"/>
</dbReference>
<dbReference type="PROSITE" id="PS50005">
    <property type="entry name" value="TPR"/>
    <property type="match status" value="2"/>
</dbReference>
<proteinExistence type="predicted"/>
<dbReference type="PANTHER" id="PTHR12558:SF13">
    <property type="entry name" value="CELL DIVISION CYCLE PROTEIN 27 HOMOLOG"/>
    <property type="match status" value="1"/>
</dbReference>
<dbReference type="Proteomes" id="UP000192418">
    <property type="component" value="Unassembled WGS sequence"/>
</dbReference>
<dbReference type="EMBL" id="FWXY01000001">
    <property type="protein sequence ID" value="SMC35692.1"/>
    <property type="molecule type" value="Genomic_DNA"/>
</dbReference>
<dbReference type="InterPro" id="IPR019734">
    <property type="entry name" value="TPR_rpt"/>
</dbReference>
<gene>
    <name evidence="2" type="ORF">SAMN02746065_10133</name>
</gene>
<protein>
    <submittedName>
        <fullName evidence="2">Tetratricopeptide repeat-containing protein</fullName>
    </submittedName>
</protein>
<organism evidence="2 3">
    <name type="scientific">Desulfocicer vacuolatum DSM 3385</name>
    <dbReference type="NCBI Taxonomy" id="1121400"/>
    <lineage>
        <taxon>Bacteria</taxon>
        <taxon>Pseudomonadati</taxon>
        <taxon>Thermodesulfobacteriota</taxon>
        <taxon>Desulfobacteria</taxon>
        <taxon>Desulfobacterales</taxon>
        <taxon>Desulfobacteraceae</taxon>
        <taxon>Desulfocicer</taxon>
    </lineage>
</organism>
<reference evidence="2 3" key="1">
    <citation type="submission" date="2017-04" db="EMBL/GenBank/DDBJ databases">
        <authorList>
            <person name="Afonso C.L."/>
            <person name="Miller P.J."/>
            <person name="Scott M.A."/>
            <person name="Spackman E."/>
            <person name="Goraichik I."/>
            <person name="Dimitrov K.M."/>
            <person name="Suarez D.L."/>
            <person name="Swayne D.E."/>
        </authorList>
    </citation>
    <scope>NUCLEOTIDE SEQUENCE [LARGE SCALE GENOMIC DNA]</scope>
    <source>
        <strain evidence="2 3">DSM 3385</strain>
    </source>
</reference>
<dbReference type="Gene3D" id="1.25.40.10">
    <property type="entry name" value="Tetratricopeptide repeat domain"/>
    <property type="match status" value="1"/>
</dbReference>
<name>A0A1W1YHU2_9BACT</name>
<dbReference type="Pfam" id="PF13432">
    <property type="entry name" value="TPR_16"/>
    <property type="match status" value="1"/>
</dbReference>
<feature type="repeat" description="TPR" evidence="1">
    <location>
        <begin position="221"/>
        <end position="254"/>
    </location>
</feature>
<feature type="repeat" description="TPR" evidence="1">
    <location>
        <begin position="289"/>
        <end position="322"/>
    </location>
</feature>
<accession>A0A1W1YHU2</accession>
<keyword evidence="3" id="KW-1185">Reference proteome</keyword>
<dbReference type="SMART" id="SM00028">
    <property type="entry name" value="TPR"/>
    <property type="match status" value="5"/>
</dbReference>